<evidence type="ECO:0000313" key="2">
    <source>
        <dbReference type="EMBL" id="SEI68626.1"/>
    </source>
</evidence>
<dbReference type="Proteomes" id="UP000198707">
    <property type="component" value="Unassembled WGS sequence"/>
</dbReference>
<accession>A0A1H6SNX7</accession>
<organism evidence="2 3">
    <name type="scientific">Micromonospora phaseoli</name>
    <dbReference type="NCBI Taxonomy" id="1144548"/>
    <lineage>
        <taxon>Bacteria</taxon>
        <taxon>Bacillati</taxon>
        <taxon>Actinomycetota</taxon>
        <taxon>Actinomycetes</taxon>
        <taxon>Micromonosporales</taxon>
        <taxon>Micromonosporaceae</taxon>
        <taxon>Micromonospora</taxon>
    </lineage>
</organism>
<feature type="transmembrane region" description="Helical" evidence="1">
    <location>
        <begin position="24"/>
        <end position="46"/>
    </location>
</feature>
<keyword evidence="1" id="KW-0812">Transmembrane</keyword>
<protein>
    <submittedName>
        <fullName evidence="2">Uncharacterized protein</fullName>
    </submittedName>
</protein>
<keyword evidence="3" id="KW-1185">Reference proteome</keyword>
<feature type="transmembrane region" description="Helical" evidence="1">
    <location>
        <begin position="58"/>
        <end position="78"/>
    </location>
</feature>
<keyword evidence="1" id="KW-1133">Transmembrane helix</keyword>
<evidence type="ECO:0000256" key="1">
    <source>
        <dbReference type="SAM" id="Phobius"/>
    </source>
</evidence>
<proteinExistence type="predicted"/>
<keyword evidence="1" id="KW-0472">Membrane</keyword>
<name>A0A1H6SNX7_9ACTN</name>
<sequence length="84" mass="8694">MNGAPAGGSATGGLRQKETAMSGWFRLTLGLLAVVVGAIWTVQGLGYVEGSAMTGQRIWAVIGPALALVGLALLWLGMRARGRR</sequence>
<reference evidence="3" key="1">
    <citation type="submission" date="2016-10" db="EMBL/GenBank/DDBJ databases">
        <authorList>
            <person name="Varghese N."/>
            <person name="Submissions S."/>
        </authorList>
    </citation>
    <scope>NUCLEOTIDE SEQUENCE [LARGE SCALE GENOMIC DNA]</scope>
    <source>
        <strain evidence="3">CGMCC 4.7038</strain>
    </source>
</reference>
<evidence type="ECO:0000313" key="3">
    <source>
        <dbReference type="Proteomes" id="UP000198707"/>
    </source>
</evidence>
<gene>
    <name evidence="2" type="ORF">SAMN05443287_101763</name>
</gene>
<dbReference type="EMBL" id="FNYV01000001">
    <property type="protein sequence ID" value="SEI68626.1"/>
    <property type="molecule type" value="Genomic_DNA"/>
</dbReference>
<dbReference type="AlphaFoldDB" id="A0A1H6SNX7"/>
<dbReference type="STRING" id="1144548.SAMN05443287_101763"/>